<evidence type="ECO:0000256" key="1">
    <source>
        <dbReference type="SAM" id="Coils"/>
    </source>
</evidence>
<feature type="transmembrane region" description="Helical" evidence="2">
    <location>
        <begin position="12"/>
        <end position="28"/>
    </location>
</feature>
<keyword evidence="1" id="KW-0175">Coiled coil</keyword>
<feature type="coiled-coil region" evidence="1">
    <location>
        <begin position="24"/>
        <end position="127"/>
    </location>
</feature>
<evidence type="ECO:0000313" key="3">
    <source>
        <dbReference type="EMBL" id="GAG71593.1"/>
    </source>
</evidence>
<keyword evidence="2" id="KW-0812">Transmembrane</keyword>
<evidence type="ECO:0000256" key="2">
    <source>
        <dbReference type="SAM" id="Phobius"/>
    </source>
</evidence>
<proteinExistence type="predicted"/>
<reference evidence="3" key="1">
    <citation type="journal article" date="2014" name="Front. Microbiol.">
        <title>High frequency of phylogenetically diverse reductive dehalogenase-homologous genes in deep subseafloor sedimentary metagenomes.</title>
        <authorList>
            <person name="Kawai M."/>
            <person name="Futagami T."/>
            <person name="Toyoda A."/>
            <person name="Takaki Y."/>
            <person name="Nishi S."/>
            <person name="Hori S."/>
            <person name="Arai W."/>
            <person name="Tsubouchi T."/>
            <person name="Morono Y."/>
            <person name="Uchiyama I."/>
            <person name="Ito T."/>
            <person name="Fujiyama A."/>
            <person name="Inagaki F."/>
            <person name="Takami H."/>
        </authorList>
    </citation>
    <scope>NUCLEOTIDE SEQUENCE</scope>
    <source>
        <strain evidence="3">Expedition CK06-06</strain>
    </source>
</reference>
<accession>X1AFU4</accession>
<keyword evidence="2" id="KW-0472">Membrane</keyword>
<dbReference type="AlphaFoldDB" id="X1AFU4"/>
<protein>
    <submittedName>
        <fullName evidence="3">Uncharacterized protein</fullName>
    </submittedName>
</protein>
<sequence length="219" mass="25100">MEIPNSIRKNFLLIIILLIVSIAIRGLLLEKRKLETQIDRIQTKVDSKVGSLEKEKIALEQALVDKLQSKVDNLRKEKIVLEQALVDKLQSKVDNLRKEKIVLGQELAQTKQKAAKLAETMAQEAAKAKMDKTGFPSAELWIDKERIIYRTGVKNDNNGLLHWVITYNGIVALKRNARGGTQYKYFRKDPGVYTVYLEQFVDGQYRVISNVVSYRIPYP</sequence>
<name>X1AFU4_9ZZZZ</name>
<keyword evidence="2" id="KW-1133">Transmembrane helix</keyword>
<comment type="caution">
    <text evidence="3">The sequence shown here is derived from an EMBL/GenBank/DDBJ whole genome shotgun (WGS) entry which is preliminary data.</text>
</comment>
<dbReference type="EMBL" id="BART01006922">
    <property type="protein sequence ID" value="GAG71593.1"/>
    <property type="molecule type" value="Genomic_DNA"/>
</dbReference>
<organism evidence="3">
    <name type="scientific">marine sediment metagenome</name>
    <dbReference type="NCBI Taxonomy" id="412755"/>
    <lineage>
        <taxon>unclassified sequences</taxon>
        <taxon>metagenomes</taxon>
        <taxon>ecological metagenomes</taxon>
    </lineage>
</organism>
<gene>
    <name evidence="3" type="ORF">S01H4_15791</name>
</gene>